<dbReference type="Proteomes" id="UP001174210">
    <property type="component" value="Unassembled WGS sequence"/>
</dbReference>
<dbReference type="PANTHER" id="PTHR45458">
    <property type="entry name" value="SHORT-CHAIN DEHYDROGENASE/REDUCTASE SDR"/>
    <property type="match status" value="1"/>
</dbReference>
<comment type="caution">
    <text evidence="1">The sequence shown here is derived from an EMBL/GenBank/DDBJ whole genome shotgun (WGS) entry which is preliminary data.</text>
</comment>
<dbReference type="PANTHER" id="PTHR45458:SF1">
    <property type="entry name" value="SHORT CHAIN DEHYDROGENASE"/>
    <property type="match status" value="1"/>
</dbReference>
<sequence>MSDEETPTPSPIRDVLIVGASRGLGRAIAEAYADRGARVVGTVRNPDSEPPTGVETERLDLTDPAQIAALRARLDGRRFDLLFVVAGVSLAPRWQAGAETSDDDFDTVMRTNVLGVMRTVEALQDLVDPAGTIAVMSSGQGSVANNTSGGFEVYRASKAALNQLFRSYAARHADDARSLLLLAPGWVQTGMGGPGAPLTIDESVPALLNTIDRRRGVAGLAYLDRNGDTVAW</sequence>
<keyword evidence="2" id="KW-1185">Reference proteome</keyword>
<dbReference type="InterPro" id="IPR036291">
    <property type="entry name" value="NAD(P)-bd_dom_sf"/>
</dbReference>
<dbReference type="EMBL" id="JAROCB010000005">
    <property type="protein sequence ID" value="MDN4599085.1"/>
    <property type="molecule type" value="Genomic_DNA"/>
</dbReference>
<evidence type="ECO:0000313" key="2">
    <source>
        <dbReference type="Proteomes" id="UP001174210"/>
    </source>
</evidence>
<name>A0ABT8J1X5_9MICO</name>
<dbReference type="SUPFAM" id="SSF51735">
    <property type="entry name" value="NAD(P)-binding Rossmann-fold domains"/>
    <property type="match status" value="1"/>
</dbReference>
<proteinExistence type="predicted"/>
<dbReference type="InterPro" id="IPR002347">
    <property type="entry name" value="SDR_fam"/>
</dbReference>
<reference evidence="1" key="1">
    <citation type="submission" date="2023-03" db="EMBL/GenBank/DDBJ databases">
        <title>MT1 and MT2 Draft Genomes of Novel Species.</title>
        <authorList>
            <person name="Venkateswaran K."/>
        </authorList>
    </citation>
    <scope>NUCLEOTIDE SEQUENCE</scope>
    <source>
        <strain evidence="1">F6_8S_P_1A</strain>
    </source>
</reference>
<evidence type="ECO:0000313" key="1">
    <source>
        <dbReference type="EMBL" id="MDN4599085.1"/>
    </source>
</evidence>
<organism evidence="1 2">
    <name type="scientific">Leifsonia virtsii</name>
    <dbReference type="NCBI Taxonomy" id="3035915"/>
    <lineage>
        <taxon>Bacteria</taxon>
        <taxon>Bacillati</taxon>
        <taxon>Actinomycetota</taxon>
        <taxon>Actinomycetes</taxon>
        <taxon>Micrococcales</taxon>
        <taxon>Microbacteriaceae</taxon>
        <taxon>Leifsonia</taxon>
    </lineage>
</organism>
<dbReference type="PRINTS" id="PR00081">
    <property type="entry name" value="GDHRDH"/>
</dbReference>
<accession>A0ABT8J1X5</accession>
<dbReference type="InterPro" id="IPR052184">
    <property type="entry name" value="SDR_enzymes"/>
</dbReference>
<gene>
    <name evidence="1" type="ORF">P5G59_18180</name>
</gene>
<protein>
    <submittedName>
        <fullName evidence="1">SDR family NAD(P)-dependent oxidoreductase</fullName>
    </submittedName>
</protein>
<dbReference type="Gene3D" id="3.40.50.720">
    <property type="entry name" value="NAD(P)-binding Rossmann-like Domain"/>
    <property type="match status" value="1"/>
</dbReference>
<dbReference type="RefSeq" id="WP_301220429.1">
    <property type="nucleotide sequence ID" value="NZ_JAROCB010000005.1"/>
</dbReference>
<dbReference type="Pfam" id="PF00106">
    <property type="entry name" value="adh_short"/>
    <property type="match status" value="1"/>
</dbReference>